<dbReference type="SUPFAM" id="SSF56112">
    <property type="entry name" value="Protein kinase-like (PK-like)"/>
    <property type="match status" value="1"/>
</dbReference>
<evidence type="ECO:0000313" key="11">
    <source>
        <dbReference type="EMBL" id="KNE62394.1"/>
    </source>
</evidence>
<feature type="compositionally biased region" description="Low complexity" evidence="9">
    <location>
        <begin position="764"/>
        <end position="781"/>
    </location>
</feature>
<feature type="compositionally biased region" description="Low complexity" evidence="9">
    <location>
        <begin position="972"/>
        <end position="982"/>
    </location>
</feature>
<dbReference type="InterPro" id="IPR000719">
    <property type="entry name" value="Prot_kinase_dom"/>
</dbReference>
<evidence type="ECO:0000313" key="12">
    <source>
        <dbReference type="Proteomes" id="UP000054350"/>
    </source>
</evidence>
<evidence type="ECO:0000256" key="5">
    <source>
        <dbReference type="ARBA" id="ARBA00022777"/>
    </source>
</evidence>
<dbReference type="PROSITE" id="PS00108">
    <property type="entry name" value="PROTEIN_KINASE_ST"/>
    <property type="match status" value="1"/>
</dbReference>
<gene>
    <name evidence="11" type="ORF">AMAG_07616</name>
</gene>
<feature type="compositionally biased region" description="Low complexity" evidence="9">
    <location>
        <begin position="909"/>
        <end position="923"/>
    </location>
</feature>
<protein>
    <recommendedName>
        <fullName evidence="1">non-specific serine/threonine protein kinase</fullName>
        <ecNumber evidence="1">2.7.11.1</ecNumber>
    </recommendedName>
</protein>
<dbReference type="InterPro" id="IPR050588">
    <property type="entry name" value="WNK_Ser-Thr_kinase"/>
</dbReference>
<dbReference type="CDD" id="cd13983">
    <property type="entry name" value="STKc_WNK"/>
    <property type="match status" value="1"/>
</dbReference>
<dbReference type="EC" id="2.7.11.1" evidence="1"/>
<dbReference type="STRING" id="578462.A0A0L0SIY2"/>
<evidence type="ECO:0000256" key="7">
    <source>
        <dbReference type="ARBA" id="ARBA00047899"/>
    </source>
</evidence>
<feature type="region of interest" description="Disordered" evidence="9">
    <location>
        <begin position="618"/>
        <end position="638"/>
    </location>
</feature>
<comment type="catalytic activity">
    <reaction evidence="8">
        <text>L-seryl-[protein] + ATP = O-phospho-L-seryl-[protein] + ADP + H(+)</text>
        <dbReference type="Rhea" id="RHEA:17989"/>
        <dbReference type="Rhea" id="RHEA-COMP:9863"/>
        <dbReference type="Rhea" id="RHEA-COMP:11604"/>
        <dbReference type="ChEBI" id="CHEBI:15378"/>
        <dbReference type="ChEBI" id="CHEBI:29999"/>
        <dbReference type="ChEBI" id="CHEBI:30616"/>
        <dbReference type="ChEBI" id="CHEBI:83421"/>
        <dbReference type="ChEBI" id="CHEBI:456216"/>
        <dbReference type="EC" id="2.7.11.1"/>
    </reaction>
</comment>
<feature type="compositionally biased region" description="Polar residues" evidence="9">
    <location>
        <begin position="661"/>
        <end position="672"/>
    </location>
</feature>
<dbReference type="Proteomes" id="UP000054350">
    <property type="component" value="Unassembled WGS sequence"/>
</dbReference>
<feature type="region of interest" description="Disordered" evidence="9">
    <location>
        <begin position="942"/>
        <end position="1002"/>
    </location>
</feature>
<dbReference type="PROSITE" id="PS50011">
    <property type="entry name" value="PROTEIN_KINASE_DOM"/>
    <property type="match status" value="1"/>
</dbReference>
<keyword evidence="3" id="KW-0808">Transferase</keyword>
<keyword evidence="4" id="KW-0547">Nucleotide-binding</keyword>
<reference evidence="11 12" key="1">
    <citation type="submission" date="2009-11" db="EMBL/GenBank/DDBJ databases">
        <title>Annotation of Allomyces macrogynus ATCC 38327.</title>
        <authorList>
            <consortium name="The Broad Institute Genome Sequencing Platform"/>
            <person name="Russ C."/>
            <person name="Cuomo C."/>
            <person name="Burger G."/>
            <person name="Gray M.W."/>
            <person name="Holland P.W.H."/>
            <person name="King N."/>
            <person name="Lang F.B.F."/>
            <person name="Roger A.J."/>
            <person name="Ruiz-Trillo I."/>
            <person name="Young S.K."/>
            <person name="Zeng Q."/>
            <person name="Gargeya S."/>
            <person name="Fitzgerald M."/>
            <person name="Haas B."/>
            <person name="Abouelleil A."/>
            <person name="Alvarado L."/>
            <person name="Arachchi H.M."/>
            <person name="Berlin A."/>
            <person name="Chapman S.B."/>
            <person name="Gearin G."/>
            <person name="Goldberg J."/>
            <person name="Griggs A."/>
            <person name="Gujja S."/>
            <person name="Hansen M."/>
            <person name="Heiman D."/>
            <person name="Howarth C."/>
            <person name="Larimer J."/>
            <person name="Lui A."/>
            <person name="MacDonald P.J.P."/>
            <person name="McCowen C."/>
            <person name="Montmayeur A."/>
            <person name="Murphy C."/>
            <person name="Neiman D."/>
            <person name="Pearson M."/>
            <person name="Priest M."/>
            <person name="Roberts A."/>
            <person name="Saif S."/>
            <person name="Shea T."/>
            <person name="Sisk P."/>
            <person name="Stolte C."/>
            <person name="Sykes S."/>
            <person name="Wortman J."/>
            <person name="Nusbaum C."/>
            <person name="Birren B."/>
        </authorList>
    </citation>
    <scope>NUCLEOTIDE SEQUENCE [LARGE SCALE GENOMIC DNA]</scope>
    <source>
        <strain evidence="11 12">ATCC 38327</strain>
    </source>
</reference>
<evidence type="ECO:0000256" key="8">
    <source>
        <dbReference type="ARBA" id="ARBA00048679"/>
    </source>
</evidence>
<comment type="catalytic activity">
    <reaction evidence="7">
        <text>L-threonyl-[protein] + ATP = O-phospho-L-threonyl-[protein] + ADP + H(+)</text>
        <dbReference type="Rhea" id="RHEA:46608"/>
        <dbReference type="Rhea" id="RHEA-COMP:11060"/>
        <dbReference type="Rhea" id="RHEA-COMP:11605"/>
        <dbReference type="ChEBI" id="CHEBI:15378"/>
        <dbReference type="ChEBI" id="CHEBI:30013"/>
        <dbReference type="ChEBI" id="CHEBI:30616"/>
        <dbReference type="ChEBI" id="CHEBI:61977"/>
        <dbReference type="ChEBI" id="CHEBI:456216"/>
        <dbReference type="EC" id="2.7.11.1"/>
    </reaction>
</comment>
<name>A0A0L0SIY2_ALLM3</name>
<dbReference type="GO" id="GO:0004674">
    <property type="term" value="F:protein serine/threonine kinase activity"/>
    <property type="evidence" value="ECO:0007669"/>
    <property type="project" value="UniProtKB-KW"/>
</dbReference>
<dbReference type="EMBL" id="GG745340">
    <property type="protein sequence ID" value="KNE62394.1"/>
    <property type="molecule type" value="Genomic_DNA"/>
</dbReference>
<keyword evidence="2" id="KW-0723">Serine/threonine-protein kinase</keyword>
<dbReference type="Gene3D" id="1.10.510.10">
    <property type="entry name" value="Transferase(Phosphotransferase) domain 1"/>
    <property type="match status" value="1"/>
</dbReference>
<dbReference type="FunFam" id="3.30.200.20:FF:000075">
    <property type="entry name" value="Probable serine/threonine-protein kinase WNK1"/>
    <property type="match status" value="1"/>
</dbReference>
<dbReference type="InterPro" id="IPR008271">
    <property type="entry name" value="Ser/Thr_kinase_AS"/>
</dbReference>
<dbReference type="Pfam" id="PF00069">
    <property type="entry name" value="Pkinase"/>
    <property type="match status" value="1"/>
</dbReference>
<evidence type="ECO:0000256" key="9">
    <source>
        <dbReference type="SAM" id="MobiDB-lite"/>
    </source>
</evidence>
<feature type="region of interest" description="Disordered" evidence="9">
    <location>
        <begin position="1"/>
        <end position="72"/>
    </location>
</feature>
<dbReference type="eggNOG" id="KOG0584">
    <property type="taxonomic scope" value="Eukaryota"/>
</dbReference>
<dbReference type="SMART" id="SM00220">
    <property type="entry name" value="S_TKc"/>
    <property type="match status" value="1"/>
</dbReference>
<feature type="compositionally biased region" description="Low complexity" evidence="9">
    <location>
        <begin position="942"/>
        <end position="959"/>
    </location>
</feature>
<dbReference type="OrthoDB" id="4062651at2759"/>
<organism evidence="11 12">
    <name type="scientific">Allomyces macrogynus (strain ATCC 38327)</name>
    <name type="common">Allomyces javanicus var. macrogynus</name>
    <dbReference type="NCBI Taxonomy" id="578462"/>
    <lineage>
        <taxon>Eukaryota</taxon>
        <taxon>Fungi</taxon>
        <taxon>Fungi incertae sedis</taxon>
        <taxon>Blastocladiomycota</taxon>
        <taxon>Blastocladiomycetes</taxon>
        <taxon>Blastocladiales</taxon>
        <taxon>Blastocladiaceae</taxon>
        <taxon>Allomyces</taxon>
    </lineage>
</organism>
<keyword evidence="12" id="KW-1185">Reference proteome</keyword>
<evidence type="ECO:0000256" key="6">
    <source>
        <dbReference type="ARBA" id="ARBA00022840"/>
    </source>
</evidence>
<evidence type="ECO:0000256" key="4">
    <source>
        <dbReference type="ARBA" id="ARBA00022741"/>
    </source>
</evidence>
<feature type="domain" description="Protein kinase" evidence="10">
    <location>
        <begin position="115"/>
        <end position="378"/>
    </location>
</feature>
<dbReference type="InterPro" id="IPR011009">
    <property type="entry name" value="Kinase-like_dom_sf"/>
</dbReference>
<feature type="region of interest" description="Disordered" evidence="9">
    <location>
        <begin position="661"/>
        <end position="689"/>
    </location>
</feature>
<reference evidence="12" key="2">
    <citation type="submission" date="2009-11" db="EMBL/GenBank/DDBJ databases">
        <title>The Genome Sequence of Allomyces macrogynus strain ATCC 38327.</title>
        <authorList>
            <consortium name="The Broad Institute Genome Sequencing Platform"/>
            <person name="Russ C."/>
            <person name="Cuomo C."/>
            <person name="Shea T."/>
            <person name="Young S.K."/>
            <person name="Zeng Q."/>
            <person name="Koehrsen M."/>
            <person name="Haas B."/>
            <person name="Borodovsky M."/>
            <person name="Guigo R."/>
            <person name="Alvarado L."/>
            <person name="Berlin A."/>
            <person name="Borenstein D."/>
            <person name="Chen Z."/>
            <person name="Engels R."/>
            <person name="Freedman E."/>
            <person name="Gellesch M."/>
            <person name="Goldberg J."/>
            <person name="Griggs A."/>
            <person name="Gujja S."/>
            <person name="Heiman D."/>
            <person name="Hepburn T."/>
            <person name="Howarth C."/>
            <person name="Jen D."/>
            <person name="Larson L."/>
            <person name="Lewis B."/>
            <person name="Mehta T."/>
            <person name="Park D."/>
            <person name="Pearson M."/>
            <person name="Roberts A."/>
            <person name="Saif S."/>
            <person name="Shenoy N."/>
            <person name="Sisk P."/>
            <person name="Stolte C."/>
            <person name="Sykes S."/>
            <person name="Walk T."/>
            <person name="White J."/>
            <person name="Yandava C."/>
            <person name="Burger G."/>
            <person name="Gray M.W."/>
            <person name="Holland P.W.H."/>
            <person name="King N."/>
            <person name="Lang F.B.F."/>
            <person name="Roger A.J."/>
            <person name="Ruiz-Trillo I."/>
            <person name="Lander E."/>
            <person name="Nusbaum C."/>
        </authorList>
    </citation>
    <scope>NUCLEOTIDE SEQUENCE [LARGE SCALE GENOMIC DNA]</scope>
    <source>
        <strain evidence="12">ATCC 38327</strain>
    </source>
</reference>
<dbReference type="GO" id="GO:0005524">
    <property type="term" value="F:ATP binding"/>
    <property type="evidence" value="ECO:0007669"/>
    <property type="project" value="UniProtKB-KW"/>
</dbReference>
<keyword evidence="5 11" id="KW-0418">Kinase</keyword>
<dbReference type="VEuPathDB" id="FungiDB:AMAG_07616"/>
<evidence type="ECO:0000256" key="3">
    <source>
        <dbReference type="ARBA" id="ARBA00022679"/>
    </source>
</evidence>
<feature type="compositionally biased region" description="Low complexity" evidence="9">
    <location>
        <begin position="1270"/>
        <end position="1279"/>
    </location>
</feature>
<dbReference type="PANTHER" id="PTHR13902">
    <property type="entry name" value="SERINE/THREONINE-PROTEIN KINASE WNK WITH NO LYSINE -RELATED"/>
    <property type="match status" value="1"/>
</dbReference>
<evidence type="ECO:0000256" key="1">
    <source>
        <dbReference type="ARBA" id="ARBA00012513"/>
    </source>
</evidence>
<feature type="region of interest" description="Disordered" evidence="9">
    <location>
        <begin position="752"/>
        <end position="781"/>
    </location>
</feature>
<accession>A0A0L0SIY2</accession>
<evidence type="ECO:0000259" key="10">
    <source>
        <dbReference type="PROSITE" id="PS50011"/>
    </source>
</evidence>
<sequence>MLSGGPPPSPPPPPRPSSAHGPAATTHPRTPPLGASRSPLSPPRQSHHQRTRSPFAAAANTASPTRSPRGAHRAFATTAADHVELQLPAADGSETDENEDEAHRVIQMDPTGRFHCWNVCLGRGAYKEVYKAFDTEEGVEVAWNQLRCTDGMSKRELQKVCSEVHLLQRLHHENIIQFFHVWAAKSPRDGGRERVFFITELMTSGTLSSYVRKAQGPLKPKVLKNLCRHILRGLAYLHSCTPPVIHRDLKLDNIFINGNNGVCKLGDLGLATLKTKDHVSSVLGTPEFMAPELYDESYNERVDIYAFGMCVLELVTKEYPYQECSNQAQIYKRVTAGIKPLALDKVTDPDTREFIELCIEYDYHKRPTAEQLLNHPFLAVEGGAGAAVTIPQSFPPAPFPTDALMPADDRLTASVSGSIIDFSHDGATDASSYSVPLPFEAFAALTKPRRAPDTVTAAATAAAAVPPPMTTTCMDLPPVSSTHADVCGSRVTMDLVSIDVPHMTVNLKMTTLAPQPADGSGGTGGGSDEARNIKFPFLLVEDTPTVVVAEMVREGIMDLPDAASQRQVEHMIRTLAFGDETSAAVLAYVNRPEGVALNEAELEAWMSKMQAERLLLDDEEDDEEDDDEFDDGFDDDGFIEDDETIAAMPRAKPIDLSASAPSVLTSHQQEPTLSGLGIDFHSPQPDTEPQWIQPVSESTARITLPEPSLPPMLTVPLPSVPLELPASPDVAIPAIPLDDPYESVSFEAARQRARSRDTTTSHLSMHSIVSRSSTSSGSVSSSEYAGSGIQIPVIHAPVPLTAITETVAPGGLPAAEIDVETLRSSRPSSGQCTPMDVTMPPPITGFVATSPGVATVVAPDDLLSPPTSPASSCGTLSEAHVAVVDDEVDRGRSRTIAASRPLGPMAPLSSTTAATTSTDSTASTCPGEGAYVSAYRHAAASVSRSPTSVPSGSGSASLSPERAQTPNFRLPSGATTGASTTAVNSPYPMSGTPTTSARAMAPTPYKPADLQLIKKLSEMEMDKFDQQTGNRSSSVARTRSASPPIAALAPLAQQGALSPTFSHVGVNAAQMATVAQLAGAPAPVAAAPVPPSTWVRSKSLPGGVGLPVGLLPTTSTPPGGPIASSAPPAPIPPLPANILSLPIAASAAPPSLTQLAALAGPLSPPAASGGLVSPPPFTTAFMSPSSVPPMGNHMMPPPPPLELLAHSAGSAVWPPGLVPTPLAPLQPAGAALVPSAVLGSPTPAPGLRSKAPDAMVALAALGSTPPMAPPSAGAASLPPMTLPGLPL</sequence>
<dbReference type="FunFam" id="1.10.510.10:FF:001565">
    <property type="entry name" value="WNK protein kinase"/>
    <property type="match status" value="1"/>
</dbReference>
<dbReference type="Gene3D" id="3.30.200.20">
    <property type="entry name" value="Phosphorylase Kinase, domain 1"/>
    <property type="match status" value="1"/>
</dbReference>
<feature type="region of interest" description="Disordered" evidence="9">
    <location>
        <begin position="896"/>
        <end position="923"/>
    </location>
</feature>
<feature type="region of interest" description="Disordered" evidence="9">
    <location>
        <begin position="1267"/>
        <end position="1287"/>
    </location>
</feature>
<keyword evidence="6" id="KW-0067">ATP-binding</keyword>
<proteinExistence type="predicted"/>
<feature type="compositionally biased region" description="Pro residues" evidence="9">
    <location>
        <begin position="1"/>
        <end position="16"/>
    </location>
</feature>
<dbReference type="OMA" id="RETRFEY"/>
<evidence type="ECO:0000256" key="2">
    <source>
        <dbReference type="ARBA" id="ARBA00022527"/>
    </source>
</evidence>